<proteinExistence type="inferred from homology"/>
<dbReference type="SUPFAM" id="SSF54373">
    <property type="entry name" value="FAD-linked reductases, C-terminal domain"/>
    <property type="match status" value="1"/>
</dbReference>
<dbReference type="InterPro" id="IPR050281">
    <property type="entry name" value="Flavin_monoamine_oxidase"/>
</dbReference>
<evidence type="ECO:0000313" key="7">
    <source>
        <dbReference type="EMBL" id="KAK3891169.1"/>
    </source>
</evidence>
<comment type="cofactor">
    <cofactor evidence="1 4">
        <name>FAD</name>
        <dbReference type="ChEBI" id="CHEBI:57692"/>
    </cofactor>
</comment>
<evidence type="ECO:0000256" key="4">
    <source>
        <dbReference type="RuleBase" id="RU362067"/>
    </source>
</evidence>
<dbReference type="GO" id="GO:0046592">
    <property type="term" value="F:polyamine oxidase activity"/>
    <property type="evidence" value="ECO:0007669"/>
    <property type="project" value="TreeGrafter"/>
</dbReference>
<dbReference type="InterPro" id="IPR002937">
    <property type="entry name" value="Amino_oxidase"/>
</dbReference>
<dbReference type="Gene3D" id="3.90.660.10">
    <property type="match status" value="1"/>
</dbReference>
<comment type="caution">
    <text evidence="7">The sequence shown here is derived from an EMBL/GenBank/DDBJ whole genome shotgun (WGS) entry which is preliminary data.</text>
</comment>
<name>A0AAE1GG89_PETCI</name>
<dbReference type="PANTHER" id="PTHR10742">
    <property type="entry name" value="FLAVIN MONOAMINE OXIDASE"/>
    <property type="match status" value="1"/>
</dbReference>
<evidence type="ECO:0000256" key="2">
    <source>
        <dbReference type="ARBA" id="ARBA00023002"/>
    </source>
</evidence>
<dbReference type="InterPro" id="IPR036188">
    <property type="entry name" value="FAD/NAD-bd_sf"/>
</dbReference>
<keyword evidence="4" id="KW-0285">Flavoprotein</keyword>
<feature type="binding site" evidence="3">
    <location>
        <position position="375"/>
    </location>
    <ligand>
        <name>substrate</name>
    </ligand>
</feature>
<protein>
    <recommendedName>
        <fullName evidence="4">Amine oxidase</fullName>
        <ecNumber evidence="4">1.4.3.-</ecNumber>
    </recommendedName>
</protein>
<dbReference type="PANTHER" id="PTHR10742:SF398">
    <property type="entry name" value="AMINE OXIDASE DOMAIN-CONTAINING PROTEIN-RELATED"/>
    <property type="match status" value="1"/>
</dbReference>
<feature type="binding site" evidence="3">
    <location>
        <position position="255"/>
    </location>
    <ligand>
        <name>FAD</name>
        <dbReference type="ChEBI" id="CHEBI:57692"/>
    </ligand>
</feature>
<dbReference type="Pfam" id="PF01593">
    <property type="entry name" value="Amino_oxidase"/>
    <property type="match status" value="2"/>
</dbReference>
<evidence type="ECO:0000256" key="3">
    <source>
        <dbReference type="PIRSR" id="PIRSR601613-1"/>
    </source>
</evidence>
<dbReference type="EMBL" id="JAWQEG010000365">
    <property type="protein sequence ID" value="KAK3891169.1"/>
    <property type="molecule type" value="Genomic_DNA"/>
</dbReference>
<dbReference type="Proteomes" id="UP001286313">
    <property type="component" value="Unassembled WGS sequence"/>
</dbReference>
<feature type="binding site" evidence="3">
    <location>
        <position position="51"/>
    </location>
    <ligand>
        <name>FAD</name>
        <dbReference type="ChEBI" id="CHEBI:57692"/>
    </ligand>
</feature>
<keyword evidence="4" id="KW-0274">FAD</keyword>
<keyword evidence="8" id="KW-1185">Reference proteome</keyword>
<organism evidence="7 8">
    <name type="scientific">Petrolisthes cinctipes</name>
    <name type="common">Flat porcelain crab</name>
    <dbReference type="NCBI Taxonomy" id="88211"/>
    <lineage>
        <taxon>Eukaryota</taxon>
        <taxon>Metazoa</taxon>
        <taxon>Ecdysozoa</taxon>
        <taxon>Arthropoda</taxon>
        <taxon>Crustacea</taxon>
        <taxon>Multicrustacea</taxon>
        <taxon>Malacostraca</taxon>
        <taxon>Eumalacostraca</taxon>
        <taxon>Eucarida</taxon>
        <taxon>Decapoda</taxon>
        <taxon>Pleocyemata</taxon>
        <taxon>Anomura</taxon>
        <taxon>Galatheoidea</taxon>
        <taxon>Porcellanidae</taxon>
        <taxon>Petrolisthes</taxon>
    </lineage>
</organism>
<feature type="chain" id="PRO_5042073553" description="Amine oxidase" evidence="5">
    <location>
        <begin position="21"/>
        <end position="499"/>
    </location>
</feature>
<evidence type="ECO:0000259" key="6">
    <source>
        <dbReference type="Pfam" id="PF01593"/>
    </source>
</evidence>
<comment type="similarity">
    <text evidence="4">Belongs to the flavin monoamine oxidase family.</text>
</comment>
<reference evidence="7" key="1">
    <citation type="submission" date="2023-10" db="EMBL/GenBank/DDBJ databases">
        <title>Genome assemblies of two species of porcelain crab, Petrolisthes cinctipes and Petrolisthes manimaculis (Anomura: Porcellanidae).</title>
        <authorList>
            <person name="Angst P."/>
        </authorList>
    </citation>
    <scope>NUCLEOTIDE SEQUENCE</scope>
    <source>
        <strain evidence="7">PB745_01</strain>
        <tissue evidence="7">Gill</tissue>
    </source>
</reference>
<gene>
    <name evidence="7" type="ORF">Pcinc_004958</name>
</gene>
<evidence type="ECO:0000313" key="8">
    <source>
        <dbReference type="Proteomes" id="UP001286313"/>
    </source>
</evidence>
<dbReference type="SUPFAM" id="SSF51905">
    <property type="entry name" value="FAD/NAD(P)-binding domain"/>
    <property type="match status" value="1"/>
</dbReference>
<evidence type="ECO:0000256" key="1">
    <source>
        <dbReference type="ARBA" id="ARBA00001974"/>
    </source>
</evidence>
<dbReference type="EC" id="1.4.3.-" evidence="4"/>
<dbReference type="InterPro" id="IPR001613">
    <property type="entry name" value="Flavin_amine_oxidase"/>
</dbReference>
<feature type="domain" description="Amine oxidase" evidence="6">
    <location>
        <begin position="219"/>
        <end position="491"/>
    </location>
</feature>
<dbReference type="AlphaFoldDB" id="A0AAE1GG89"/>
<keyword evidence="2 4" id="KW-0560">Oxidoreductase</keyword>
<dbReference type="PRINTS" id="PR00757">
    <property type="entry name" value="AMINEOXDASEF"/>
</dbReference>
<feature type="domain" description="Amine oxidase" evidence="6">
    <location>
        <begin position="51"/>
        <end position="136"/>
    </location>
</feature>
<feature type="signal peptide" evidence="5">
    <location>
        <begin position="1"/>
        <end position="20"/>
    </location>
</feature>
<dbReference type="GO" id="GO:0008131">
    <property type="term" value="F:primary methylamine oxidase activity"/>
    <property type="evidence" value="ECO:0007669"/>
    <property type="project" value="UniProtKB-ARBA"/>
</dbReference>
<dbReference type="Gene3D" id="3.50.50.60">
    <property type="entry name" value="FAD/NAD(P)-binding domain"/>
    <property type="match status" value="1"/>
</dbReference>
<feature type="binding site" evidence="3">
    <location>
        <begin position="71"/>
        <end position="72"/>
    </location>
    <ligand>
        <name>FAD</name>
        <dbReference type="ChEBI" id="CHEBI:57692"/>
    </ligand>
</feature>
<keyword evidence="5" id="KW-0732">Signal</keyword>
<accession>A0AAE1GG89</accession>
<sequence>MWIPLLVVVVIGSLLHFTEAQHPCDSITGNYDTWLTSAQRVDVVVVGGGASGLSAAKVLLKDSTADVVVLEAQDYLGGRVKTHRQGDILVEDGAEWVNGGVANRLFGLAKRLNALTNPIPASAYDWRARTWDGTVADARGYDAAARLFEKCEEPGIQVNYYTTGYGKCYIDRFDKVYKNSRAVAREKAGWYHYLHMWVNKDVGCTDWMEQSARDADRFTDWGYDRWNQWKDGYDTVITHITKSVPDNKIRTSTPVCKILWDQPGGEDVVLVVTQGGDAYLASHVIFTASIGHLKDRHTHLFEPQLPQSYRDAMNGIELGIANKVQLGWSYPWWGPDPLNLHIIFPKMELPPHKSWLYGLMEILTIHQQPNMLQGFIPGDYGIALENLPEATVKEHIVQHLKDVTGQNVPEPTFFRRSRWMANPWTRGSYNSFVTVEGDKAGLRNRNPLTRPLVNSNQKKMLYWAGEHLSNTRYGTVDGAMDTGETQAYRLIDANPKYWK</sequence>
<evidence type="ECO:0000256" key="5">
    <source>
        <dbReference type="SAM" id="SignalP"/>
    </source>
</evidence>